<dbReference type="InterPro" id="IPR036640">
    <property type="entry name" value="ABC1_TM_sf"/>
</dbReference>
<feature type="domain" description="ABC transmembrane type-1" evidence="9">
    <location>
        <begin position="26"/>
        <end position="266"/>
    </location>
</feature>
<comment type="caution">
    <text evidence="10">The sequence shown here is derived from an EMBL/GenBank/DDBJ whole genome shotgun (WGS) entry which is preliminary data.</text>
</comment>
<feature type="transmembrane region" description="Helical" evidence="7">
    <location>
        <begin position="59"/>
        <end position="76"/>
    </location>
</feature>
<evidence type="ECO:0000259" key="8">
    <source>
        <dbReference type="PROSITE" id="PS50893"/>
    </source>
</evidence>
<dbReference type="EMBL" id="JARHTQ010000010">
    <property type="protein sequence ID" value="MDF2257464.1"/>
    <property type="molecule type" value="Genomic_DNA"/>
</dbReference>
<keyword evidence="2 7" id="KW-0812">Transmembrane</keyword>
<dbReference type="InterPro" id="IPR027417">
    <property type="entry name" value="P-loop_NTPase"/>
</dbReference>
<comment type="subcellular location">
    <subcellularLocation>
        <location evidence="1">Cell membrane</location>
        <topology evidence="1">Multi-pass membrane protein</topology>
    </subcellularLocation>
</comment>
<evidence type="ECO:0000256" key="2">
    <source>
        <dbReference type="ARBA" id="ARBA00022692"/>
    </source>
</evidence>
<dbReference type="PROSITE" id="PS00211">
    <property type="entry name" value="ABC_TRANSPORTER_1"/>
    <property type="match status" value="1"/>
</dbReference>
<feature type="domain" description="ABC transporter" evidence="8">
    <location>
        <begin position="338"/>
        <end position="575"/>
    </location>
</feature>
<dbReference type="PANTHER" id="PTHR24221:SF654">
    <property type="entry name" value="ATP-BINDING CASSETTE SUB-FAMILY B MEMBER 6"/>
    <property type="match status" value="1"/>
</dbReference>
<evidence type="ECO:0000313" key="10">
    <source>
        <dbReference type="EMBL" id="MDF2257464.1"/>
    </source>
</evidence>
<evidence type="ECO:0000313" key="11">
    <source>
        <dbReference type="Proteomes" id="UP001220022"/>
    </source>
</evidence>
<evidence type="ECO:0000256" key="5">
    <source>
        <dbReference type="ARBA" id="ARBA00022989"/>
    </source>
</evidence>
<dbReference type="RefSeq" id="WP_275815468.1">
    <property type="nucleotide sequence ID" value="NZ_BAAANM010000001.1"/>
</dbReference>
<accession>A0ABT5Z0U7</accession>
<dbReference type="PANTHER" id="PTHR24221">
    <property type="entry name" value="ATP-BINDING CASSETTE SUB-FAMILY B"/>
    <property type="match status" value="1"/>
</dbReference>
<dbReference type="Pfam" id="PF00005">
    <property type="entry name" value="ABC_tran"/>
    <property type="match status" value="1"/>
</dbReference>
<dbReference type="Proteomes" id="UP001220022">
    <property type="component" value="Unassembled WGS sequence"/>
</dbReference>
<dbReference type="Gene3D" id="1.20.1560.10">
    <property type="entry name" value="ABC transporter type 1, transmembrane domain"/>
    <property type="match status" value="1"/>
</dbReference>
<evidence type="ECO:0000256" key="1">
    <source>
        <dbReference type="ARBA" id="ARBA00004651"/>
    </source>
</evidence>
<dbReference type="InterPro" id="IPR039421">
    <property type="entry name" value="Type_1_exporter"/>
</dbReference>
<dbReference type="SUPFAM" id="SSF52540">
    <property type="entry name" value="P-loop containing nucleoside triphosphate hydrolases"/>
    <property type="match status" value="1"/>
</dbReference>
<dbReference type="SUPFAM" id="SSF90123">
    <property type="entry name" value="ABC transporter transmembrane region"/>
    <property type="match status" value="1"/>
</dbReference>
<evidence type="ECO:0000259" key="9">
    <source>
        <dbReference type="PROSITE" id="PS50929"/>
    </source>
</evidence>
<evidence type="ECO:0000256" key="7">
    <source>
        <dbReference type="SAM" id="Phobius"/>
    </source>
</evidence>
<dbReference type="GO" id="GO:0005524">
    <property type="term" value="F:ATP binding"/>
    <property type="evidence" value="ECO:0007669"/>
    <property type="project" value="UniProtKB-KW"/>
</dbReference>
<dbReference type="InterPro" id="IPR003593">
    <property type="entry name" value="AAA+_ATPase"/>
</dbReference>
<keyword evidence="11" id="KW-1185">Reference proteome</keyword>
<dbReference type="Pfam" id="PF00664">
    <property type="entry name" value="ABC_membrane"/>
    <property type="match status" value="1"/>
</dbReference>
<protein>
    <submittedName>
        <fullName evidence="10">ABC transporter ATP-binding protein</fullName>
    </submittedName>
</protein>
<feature type="transmembrane region" description="Helical" evidence="7">
    <location>
        <begin position="26"/>
        <end position="47"/>
    </location>
</feature>
<keyword evidence="5 7" id="KW-1133">Transmembrane helix</keyword>
<sequence length="598" mass="63482">MNKGGLRSVMDLVALAPATRARLGRAALLAVVGGVVAVVGYLCVAFAVGELLSGRRSGIAAWTTGALVALVTAFAARWRAENIAHEASYALEVVLRGKLADTLARMPLGEVQRLGSGPIKKIVQDDVKSLHNVVADSLPFAGSGVAQPLAALIALGTVQWRLLLAVLLIIPIAVVCLSLLSRDYTQQRERYNQANESVTAAVVEFVQGMPVVRTFDDGRGSFRRFSTAVGEFTEAVAGWLATSRASGLLTKLFIVPLPTLLLVAATAVPMRAVGWISDTDLLLGLLIGAMPIEAVAPLMHLTNYINDSKAGAVRITELLDAPALPEPEHPRDPNGSAITFTGVRFSYAPDRGRPALDGIDLDIPAGTVCALVGPSGSGKSTVARLIPRFHDVESGSVRIGGVDVREIRSDVLLRHIALVFQEPFLVTGTVAENIRLARPDATDDEVHAAAEAAAAHDFITAELPEGYDTQVGERGALLSGGQRQRITIARAILSQAPIVILDEATAFADPENEAAIQQAIARLTQGRTVLIIAHRLNTIVDVDQIVVLDGGRVAERGRHAELVAAGDRYAQLWTRHEQAARWGLATSDLETATLETGR</sequence>
<keyword evidence="4 10" id="KW-0067">ATP-binding</keyword>
<feature type="transmembrane region" description="Helical" evidence="7">
    <location>
        <begin position="138"/>
        <end position="156"/>
    </location>
</feature>
<organism evidence="10 11">
    <name type="scientific">Streptantibioticus ferralitis</name>
    <dbReference type="NCBI Taxonomy" id="236510"/>
    <lineage>
        <taxon>Bacteria</taxon>
        <taxon>Bacillati</taxon>
        <taxon>Actinomycetota</taxon>
        <taxon>Actinomycetes</taxon>
        <taxon>Kitasatosporales</taxon>
        <taxon>Streptomycetaceae</taxon>
        <taxon>Streptantibioticus</taxon>
    </lineage>
</organism>
<reference evidence="10 11" key="1">
    <citation type="submission" date="2023-03" db="EMBL/GenBank/DDBJ databases">
        <title>Draft genome sequence of type strain Streptomyces ferralitis JCM 14344.</title>
        <authorList>
            <person name="Klaysubun C."/>
            <person name="Duangmal K."/>
        </authorList>
    </citation>
    <scope>NUCLEOTIDE SEQUENCE [LARGE SCALE GENOMIC DNA]</scope>
    <source>
        <strain evidence="10 11">JCM 14344</strain>
    </source>
</reference>
<proteinExistence type="predicted"/>
<dbReference type="InterPro" id="IPR011527">
    <property type="entry name" value="ABC1_TM_dom"/>
</dbReference>
<keyword evidence="6 7" id="KW-0472">Membrane</keyword>
<dbReference type="PROSITE" id="PS50893">
    <property type="entry name" value="ABC_TRANSPORTER_2"/>
    <property type="match status" value="1"/>
</dbReference>
<dbReference type="SMART" id="SM00382">
    <property type="entry name" value="AAA"/>
    <property type="match status" value="1"/>
</dbReference>
<feature type="transmembrane region" description="Helical" evidence="7">
    <location>
        <begin position="248"/>
        <end position="269"/>
    </location>
</feature>
<gene>
    <name evidence="10" type="ORF">P2L57_17560</name>
</gene>
<evidence type="ECO:0000256" key="3">
    <source>
        <dbReference type="ARBA" id="ARBA00022741"/>
    </source>
</evidence>
<keyword evidence="3" id="KW-0547">Nucleotide-binding</keyword>
<evidence type="ECO:0000256" key="6">
    <source>
        <dbReference type="ARBA" id="ARBA00023136"/>
    </source>
</evidence>
<name>A0ABT5Z0U7_9ACTN</name>
<dbReference type="InterPro" id="IPR003439">
    <property type="entry name" value="ABC_transporter-like_ATP-bd"/>
</dbReference>
<dbReference type="PROSITE" id="PS50929">
    <property type="entry name" value="ABC_TM1F"/>
    <property type="match status" value="1"/>
</dbReference>
<feature type="transmembrane region" description="Helical" evidence="7">
    <location>
        <begin position="162"/>
        <end position="180"/>
    </location>
</feature>
<dbReference type="Gene3D" id="3.40.50.300">
    <property type="entry name" value="P-loop containing nucleotide triphosphate hydrolases"/>
    <property type="match status" value="1"/>
</dbReference>
<dbReference type="InterPro" id="IPR017871">
    <property type="entry name" value="ABC_transporter-like_CS"/>
</dbReference>
<evidence type="ECO:0000256" key="4">
    <source>
        <dbReference type="ARBA" id="ARBA00022840"/>
    </source>
</evidence>